<dbReference type="InterPro" id="IPR041662">
    <property type="entry name" value="SusD-like_2"/>
</dbReference>
<accession>F0SCS1</accession>
<dbReference type="PROSITE" id="PS51257">
    <property type="entry name" value="PROKAR_LIPOPROTEIN"/>
    <property type="match status" value="1"/>
</dbReference>
<dbReference type="STRING" id="762903.Pedsa_0072"/>
<dbReference type="eggNOG" id="COG4198">
    <property type="taxonomic scope" value="Bacteria"/>
</dbReference>
<dbReference type="KEGG" id="psn:Pedsa_0072"/>
<dbReference type="Gene3D" id="1.25.40.390">
    <property type="match status" value="1"/>
</dbReference>
<dbReference type="EMBL" id="CP002545">
    <property type="protein sequence ID" value="ADY50660.1"/>
    <property type="molecule type" value="Genomic_DNA"/>
</dbReference>
<keyword evidence="2" id="KW-1185">Reference proteome</keyword>
<evidence type="ECO:0000313" key="2">
    <source>
        <dbReference type="Proteomes" id="UP000000310"/>
    </source>
</evidence>
<name>F0SCS1_PSESL</name>
<dbReference type="AlphaFoldDB" id="F0SCS1"/>
<reference evidence="2" key="2">
    <citation type="submission" date="2011-02" db="EMBL/GenBank/DDBJ databases">
        <title>The complete genome of Pedobacter saltans DSM 12145.</title>
        <authorList>
            <consortium name="US DOE Joint Genome Institute (JGI-PGF)"/>
            <person name="Lucas S."/>
            <person name="Copeland A."/>
            <person name="Lapidus A."/>
            <person name="Bruce D."/>
            <person name="Goodwin L."/>
            <person name="Pitluck S."/>
            <person name="Kyrpides N."/>
            <person name="Mavromatis K."/>
            <person name="Pagani I."/>
            <person name="Ivanova N."/>
            <person name="Ovchinnikova G."/>
            <person name="Lu M."/>
            <person name="Detter J.C."/>
            <person name="Han C."/>
            <person name="Land M."/>
            <person name="Hauser L."/>
            <person name="Markowitz V."/>
            <person name="Cheng J.-F."/>
            <person name="Hugenholtz P."/>
            <person name="Woyke T."/>
            <person name="Wu D."/>
            <person name="Tindall B."/>
            <person name="Pomrenke H.G."/>
            <person name="Brambilla E."/>
            <person name="Klenk H.-P."/>
            <person name="Eisen J.A."/>
        </authorList>
    </citation>
    <scope>NUCLEOTIDE SEQUENCE [LARGE SCALE GENOMIC DNA]</scope>
    <source>
        <strain evidence="2">ATCC 51119 / DSM 12145 / JCM 21818 / LMG 10337 / NBRC 100064 / NCIMB 13643</strain>
    </source>
</reference>
<reference evidence="1 2" key="1">
    <citation type="journal article" date="2011" name="Stand. Genomic Sci.">
        <title>Complete genome sequence of the gliding, heparinolytic Pedobacter saltans type strain (113).</title>
        <authorList>
            <person name="Liolios K."/>
            <person name="Sikorski J."/>
            <person name="Lu M."/>
            <person name="Nolan M."/>
            <person name="Lapidus A."/>
            <person name="Lucas S."/>
            <person name="Hammon N."/>
            <person name="Deshpande S."/>
            <person name="Cheng J.F."/>
            <person name="Tapia R."/>
            <person name="Han C."/>
            <person name="Goodwin L."/>
            <person name="Pitluck S."/>
            <person name="Huntemann M."/>
            <person name="Ivanova N."/>
            <person name="Pagani I."/>
            <person name="Mavromatis K."/>
            <person name="Ovchinikova G."/>
            <person name="Pati A."/>
            <person name="Chen A."/>
            <person name="Palaniappan K."/>
            <person name="Land M."/>
            <person name="Hauser L."/>
            <person name="Brambilla E.M."/>
            <person name="Kotsyurbenko O."/>
            <person name="Rohde M."/>
            <person name="Tindall B.J."/>
            <person name="Abt B."/>
            <person name="Goker M."/>
            <person name="Detter J.C."/>
            <person name="Woyke T."/>
            <person name="Bristow J."/>
            <person name="Eisen J.A."/>
            <person name="Markowitz V."/>
            <person name="Hugenholtz P."/>
            <person name="Klenk H.P."/>
            <person name="Kyrpides N.C."/>
        </authorList>
    </citation>
    <scope>NUCLEOTIDE SEQUENCE [LARGE SCALE GENOMIC DNA]</scope>
    <source>
        <strain evidence="2">ATCC 51119 / DSM 12145 / JCM 21818 / LMG 10337 / NBRC 100064 / NCIMB 13643</strain>
    </source>
</reference>
<sequence length="476" mass="54336">MKKIIAALLITGSLVSCTKDFSKLNTSKDGAEYTTPETLLGPAIHDVIKRNLNRCLRLTHELMQVHVTLSDSDEIHRYVIRPQESDYMWNNWYLQLTNIRDIYEGGDVINSNAFMGISLILDSWVYSLITDVYGDVPYFNANKGREGILQPKFDRQKDIYEDLFRKLEQANELLKNASLTDTEKSLDPLYKGDLVKWRKFGNSLYLRLLLRVSGTGELNATDKILEIVETQKANYPIFTSNNDSAILKFESSAPYLSEFHEYRDIDFRTNSSYGSFFIDNLNNWGDPRLERWASKKDGIFEGIPSGYPVGQIPAPQSQYLATLKSEPLLGNIINYGELKLILAECALKGYIPGSAETYYKDGVTAAITMWGGTVPSNYFLTTSATWDETTSLSRKLEKIITQKYYTLFFTDFQSWIELRRTGFPVLPKGQGLQNDGIMPTRLKYPVNVQTLNRENYKEAVANMGGDDLKTKVWWNK</sequence>
<dbReference type="Proteomes" id="UP000000310">
    <property type="component" value="Chromosome"/>
</dbReference>
<organism evidence="1 2">
    <name type="scientific">Pseudopedobacter saltans (strain ATCC 51119 / DSM 12145 / JCM 21818 / CCUG 39354 / LMG 10337 / NBRC 100064 / NCIMB 13643)</name>
    <name type="common">Pedobacter saltans</name>
    <dbReference type="NCBI Taxonomy" id="762903"/>
    <lineage>
        <taxon>Bacteria</taxon>
        <taxon>Pseudomonadati</taxon>
        <taxon>Bacteroidota</taxon>
        <taxon>Sphingobacteriia</taxon>
        <taxon>Sphingobacteriales</taxon>
        <taxon>Sphingobacteriaceae</taxon>
        <taxon>Pseudopedobacter</taxon>
    </lineage>
</organism>
<evidence type="ECO:0000313" key="1">
    <source>
        <dbReference type="EMBL" id="ADY50660.1"/>
    </source>
</evidence>
<dbReference type="OrthoDB" id="9766256at2"/>
<dbReference type="HOGENOM" id="CLU_025928_1_0_10"/>
<dbReference type="InterPro" id="IPR011990">
    <property type="entry name" value="TPR-like_helical_dom_sf"/>
</dbReference>
<evidence type="ECO:0008006" key="3">
    <source>
        <dbReference type="Google" id="ProtNLM"/>
    </source>
</evidence>
<dbReference type="Pfam" id="PF12771">
    <property type="entry name" value="SusD-like_2"/>
    <property type="match status" value="1"/>
</dbReference>
<dbReference type="RefSeq" id="WP_013631163.1">
    <property type="nucleotide sequence ID" value="NC_015177.1"/>
</dbReference>
<gene>
    <name evidence="1" type="ordered locus">Pedsa_0072</name>
</gene>
<proteinExistence type="predicted"/>
<dbReference type="SUPFAM" id="SSF48452">
    <property type="entry name" value="TPR-like"/>
    <property type="match status" value="1"/>
</dbReference>
<protein>
    <recommendedName>
        <fullName evidence="3">SusD/RagB family nutrient-binding outer membrane lipoprotein</fullName>
    </recommendedName>
</protein>